<sequence length="82" mass="9316">MMPNVSYIAPVVISYDHVQITCKLKVHSLPIHGVFISTATIQKQINRVLIRGKLLSISHKLKENTQTYNQTSYSRVLPTRPV</sequence>
<comment type="caution">
    <text evidence="1">The sequence shown here is derived from an EMBL/GenBank/DDBJ whole genome shotgun (WGS) entry which is preliminary data.</text>
</comment>
<accession>A0A5B0Q4S1</accession>
<evidence type="ECO:0000313" key="1">
    <source>
        <dbReference type="EMBL" id="KAA1108265.1"/>
    </source>
</evidence>
<keyword evidence="2" id="KW-1185">Reference proteome</keyword>
<organism evidence="1 2">
    <name type="scientific">Puccinia graminis f. sp. tritici</name>
    <dbReference type="NCBI Taxonomy" id="56615"/>
    <lineage>
        <taxon>Eukaryota</taxon>
        <taxon>Fungi</taxon>
        <taxon>Dikarya</taxon>
        <taxon>Basidiomycota</taxon>
        <taxon>Pucciniomycotina</taxon>
        <taxon>Pucciniomycetes</taxon>
        <taxon>Pucciniales</taxon>
        <taxon>Pucciniaceae</taxon>
        <taxon>Puccinia</taxon>
    </lineage>
</organism>
<dbReference type="AlphaFoldDB" id="A0A5B0Q4S1"/>
<dbReference type="Proteomes" id="UP000324748">
    <property type="component" value="Unassembled WGS sequence"/>
</dbReference>
<reference evidence="1 2" key="1">
    <citation type="submission" date="2019-05" db="EMBL/GenBank/DDBJ databases">
        <title>Emergence of the Ug99 lineage of the wheat stem rust pathogen through somatic hybridization.</title>
        <authorList>
            <person name="Li F."/>
            <person name="Upadhyaya N.M."/>
            <person name="Sperschneider J."/>
            <person name="Matny O."/>
            <person name="Nguyen-Phuc H."/>
            <person name="Mago R."/>
            <person name="Raley C."/>
            <person name="Miller M.E."/>
            <person name="Silverstein K.A.T."/>
            <person name="Henningsen E."/>
            <person name="Hirsch C.D."/>
            <person name="Visser B."/>
            <person name="Pretorius Z.A."/>
            <person name="Steffenson B.J."/>
            <person name="Schwessinger B."/>
            <person name="Dodds P.N."/>
            <person name="Figueroa M."/>
        </authorList>
    </citation>
    <scope>NUCLEOTIDE SEQUENCE [LARGE SCALE GENOMIC DNA]</scope>
    <source>
        <strain evidence="1">21-0</strain>
    </source>
</reference>
<proteinExistence type="predicted"/>
<name>A0A5B0Q4S1_PUCGR</name>
<protein>
    <submittedName>
        <fullName evidence="1">Uncharacterized protein</fullName>
    </submittedName>
</protein>
<dbReference type="EMBL" id="VSWC01000028">
    <property type="protein sequence ID" value="KAA1108265.1"/>
    <property type="molecule type" value="Genomic_DNA"/>
</dbReference>
<evidence type="ECO:0000313" key="2">
    <source>
        <dbReference type="Proteomes" id="UP000324748"/>
    </source>
</evidence>
<gene>
    <name evidence="1" type="ORF">PGT21_006233</name>
</gene>